<name>A0A1X7R254_9SACH</name>
<feature type="region of interest" description="Disordered" evidence="1">
    <location>
        <begin position="108"/>
        <end position="143"/>
    </location>
</feature>
<protein>
    <submittedName>
        <fullName evidence="2">Uncharacterized protein</fullName>
    </submittedName>
</protein>
<reference evidence="2 3" key="1">
    <citation type="submission" date="2017-04" db="EMBL/GenBank/DDBJ databases">
        <authorList>
            <person name="Afonso C.L."/>
            <person name="Miller P.J."/>
            <person name="Scott M.A."/>
            <person name="Spackman E."/>
            <person name="Goraichik I."/>
            <person name="Dimitrov K.M."/>
            <person name="Suarez D.L."/>
            <person name="Swayne D.E."/>
        </authorList>
    </citation>
    <scope>NUCLEOTIDE SEQUENCE [LARGE SCALE GENOMIC DNA]</scope>
</reference>
<accession>A0A1X7R254</accession>
<gene>
    <name evidence="2" type="ORF">KASA_0O01606G</name>
</gene>
<dbReference type="EMBL" id="FXLY01000004">
    <property type="protein sequence ID" value="SMN19604.1"/>
    <property type="molecule type" value="Genomic_DNA"/>
</dbReference>
<dbReference type="OrthoDB" id="4065597at2759"/>
<feature type="compositionally biased region" description="Low complexity" evidence="1">
    <location>
        <begin position="20"/>
        <end position="29"/>
    </location>
</feature>
<keyword evidence="3" id="KW-1185">Reference proteome</keyword>
<organism evidence="2 3">
    <name type="scientific">Maudiozyma saulgeensis</name>
    <dbReference type="NCBI Taxonomy" id="1789683"/>
    <lineage>
        <taxon>Eukaryota</taxon>
        <taxon>Fungi</taxon>
        <taxon>Dikarya</taxon>
        <taxon>Ascomycota</taxon>
        <taxon>Saccharomycotina</taxon>
        <taxon>Saccharomycetes</taxon>
        <taxon>Saccharomycetales</taxon>
        <taxon>Saccharomycetaceae</taxon>
        <taxon>Maudiozyma</taxon>
    </lineage>
</organism>
<proteinExistence type="predicted"/>
<evidence type="ECO:0000313" key="2">
    <source>
        <dbReference type="EMBL" id="SMN19604.1"/>
    </source>
</evidence>
<feature type="region of interest" description="Disordered" evidence="1">
    <location>
        <begin position="1"/>
        <end position="54"/>
    </location>
</feature>
<evidence type="ECO:0000256" key="1">
    <source>
        <dbReference type="SAM" id="MobiDB-lite"/>
    </source>
</evidence>
<dbReference type="Proteomes" id="UP000196158">
    <property type="component" value="Unassembled WGS sequence"/>
</dbReference>
<evidence type="ECO:0000313" key="3">
    <source>
        <dbReference type="Proteomes" id="UP000196158"/>
    </source>
</evidence>
<dbReference type="Pfam" id="PF17242">
    <property type="entry name" value="DUF5315"/>
    <property type="match status" value="1"/>
</dbReference>
<dbReference type="AlphaFoldDB" id="A0A1X7R254"/>
<feature type="compositionally biased region" description="Basic and acidic residues" evidence="1">
    <location>
        <begin position="108"/>
        <end position="131"/>
    </location>
</feature>
<feature type="compositionally biased region" description="Basic and acidic residues" evidence="1">
    <location>
        <begin position="1"/>
        <end position="15"/>
    </location>
</feature>
<sequence length="254" mass="28413">MSEGLERSIVSEKSDSQPVSSSKASNNASDARHNKAPPSKRNSVSSGSKDKFDKDGVWSAIDTLDDVRKMAAENRGKDVFPAGFEKDLDVSRETNAALLHVIRNRAERIAKDIRTSREGYKQDSKKEEEPVRRKKRTKNKDKDLLSRSLSKLNLVNNDKKSIPESEEYLSVNLSKHNIFTNNSSCTDDSDVDGQTYSDISDDMDIKTGHSTAKQPLYISDYTDYQANIQKIAQDEEKYVSTLINTVRASSGRGQ</sequence>